<feature type="domain" description="Metallo-beta-lactamase" evidence="7">
    <location>
        <begin position="65"/>
        <end position="138"/>
    </location>
</feature>
<dbReference type="AlphaFoldDB" id="Q0URA9"/>
<dbReference type="GeneID" id="5972978"/>
<dbReference type="EMBL" id="CH445332">
    <property type="protein sequence ID" value="EAT86769.1"/>
    <property type="molecule type" value="Genomic_DNA"/>
</dbReference>
<evidence type="ECO:0000259" key="7">
    <source>
        <dbReference type="Pfam" id="PF00753"/>
    </source>
</evidence>
<dbReference type="Proteomes" id="UP000001055">
    <property type="component" value="Unassembled WGS sequence"/>
</dbReference>
<evidence type="ECO:0000256" key="4">
    <source>
        <dbReference type="ARBA" id="ARBA00022801"/>
    </source>
</evidence>
<dbReference type="OMA" id="GDCCHDP"/>
<dbReference type="GO" id="GO:0016787">
    <property type="term" value="F:hydrolase activity"/>
    <property type="evidence" value="ECO:0007669"/>
    <property type="project" value="UniProtKB-KW"/>
</dbReference>
<keyword evidence="5" id="KW-0862">Zinc</keyword>
<keyword evidence="3" id="KW-0479">Metal-binding</keyword>
<dbReference type="InParanoid" id="Q0URA9"/>
<dbReference type="VEuPathDB" id="FungiDB:JI435_057050"/>
<dbReference type="HOGENOM" id="CLU_030571_1_1_1"/>
<dbReference type="PANTHER" id="PTHR42978:SF2">
    <property type="entry name" value="102 KBASES UNSTABLE REGION: FROM 1 TO 119443"/>
    <property type="match status" value="1"/>
</dbReference>
<evidence type="ECO:0000256" key="2">
    <source>
        <dbReference type="ARBA" id="ARBA00007749"/>
    </source>
</evidence>
<proteinExistence type="inferred from homology"/>
<dbReference type="PANTHER" id="PTHR42978">
    <property type="entry name" value="QUORUM-QUENCHING LACTONASE YTNP-RELATED-RELATED"/>
    <property type="match status" value="1"/>
</dbReference>
<evidence type="ECO:0000313" key="8">
    <source>
        <dbReference type="EMBL" id="EAT86769.1"/>
    </source>
</evidence>
<feature type="region of interest" description="Disordered" evidence="6">
    <location>
        <begin position="86"/>
        <end position="108"/>
    </location>
</feature>
<evidence type="ECO:0000256" key="1">
    <source>
        <dbReference type="ARBA" id="ARBA00001947"/>
    </source>
</evidence>
<dbReference type="InterPro" id="IPR036866">
    <property type="entry name" value="RibonucZ/Hydroxyglut_hydro"/>
</dbReference>
<name>Q0URA9_PHANO</name>
<sequence>MSMTEDAVVLPKPRTDQRYVTISALQAGHLTLPEKLFVTEADPEKRATVPSLSFLIQHPSNTISSTTSTLVFDLGLKRDLSGYRKAQQQHIAQRQPTTVSPDAAESLRKGGLDPEDIDTVMLSHVHWDHVGTPSDFPNSEFVVGSGTMHLLAHGGGPLYPAEIFNPDELPNASTRELPPARDEDAWKAFHRQTTHTWKPLAGFPAAIDFFDDGSLILSGEKGIALYDDGRGGLRSVHADTDEAARTVERAARLLKKGVVREEGGGEVDVEVVVAHDRGWAEGNAERFWPGRL</sequence>
<organism evidence="8 9">
    <name type="scientific">Phaeosphaeria nodorum (strain SN15 / ATCC MYA-4574 / FGSC 10173)</name>
    <name type="common">Glume blotch fungus</name>
    <name type="synonym">Parastagonospora nodorum</name>
    <dbReference type="NCBI Taxonomy" id="321614"/>
    <lineage>
        <taxon>Eukaryota</taxon>
        <taxon>Fungi</taxon>
        <taxon>Dikarya</taxon>
        <taxon>Ascomycota</taxon>
        <taxon>Pezizomycotina</taxon>
        <taxon>Dothideomycetes</taxon>
        <taxon>Pleosporomycetidae</taxon>
        <taxon>Pleosporales</taxon>
        <taxon>Pleosporineae</taxon>
        <taxon>Phaeosphaeriaceae</taxon>
        <taxon>Parastagonospora</taxon>
    </lineage>
</organism>
<dbReference type="InterPro" id="IPR001279">
    <property type="entry name" value="Metallo-B-lactamas"/>
</dbReference>
<evidence type="ECO:0000256" key="3">
    <source>
        <dbReference type="ARBA" id="ARBA00022723"/>
    </source>
</evidence>
<evidence type="ECO:0000256" key="5">
    <source>
        <dbReference type="ARBA" id="ARBA00022833"/>
    </source>
</evidence>
<feature type="compositionally biased region" description="Polar residues" evidence="6">
    <location>
        <begin position="86"/>
        <end position="100"/>
    </location>
</feature>
<dbReference type="eggNOG" id="ENOG502SJM6">
    <property type="taxonomic scope" value="Eukaryota"/>
</dbReference>
<keyword evidence="4" id="KW-0378">Hydrolase</keyword>
<dbReference type="GO" id="GO:0046872">
    <property type="term" value="F:metal ion binding"/>
    <property type="evidence" value="ECO:0007669"/>
    <property type="project" value="UniProtKB-KW"/>
</dbReference>
<accession>Q0URA9</accession>
<dbReference type="RefSeq" id="XP_001796101.1">
    <property type="nucleotide sequence ID" value="XM_001796049.1"/>
</dbReference>
<reference evidence="9" key="1">
    <citation type="journal article" date="2007" name="Plant Cell">
        <title>Dothideomycete-plant interactions illuminated by genome sequencing and EST analysis of the wheat pathogen Stagonospora nodorum.</title>
        <authorList>
            <person name="Hane J.K."/>
            <person name="Lowe R.G."/>
            <person name="Solomon P.S."/>
            <person name="Tan K.C."/>
            <person name="Schoch C.L."/>
            <person name="Spatafora J.W."/>
            <person name="Crous P.W."/>
            <person name="Kodira C."/>
            <person name="Birren B.W."/>
            <person name="Galagan J.E."/>
            <person name="Torriani S.F."/>
            <person name="McDonald B.A."/>
            <person name="Oliver R.P."/>
        </authorList>
    </citation>
    <scope>NUCLEOTIDE SEQUENCE [LARGE SCALE GENOMIC DNA]</scope>
    <source>
        <strain evidence="9">SN15 / ATCC MYA-4574 / FGSC 10173</strain>
    </source>
</reference>
<protein>
    <recommendedName>
        <fullName evidence="7">Metallo-beta-lactamase domain-containing protein</fullName>
    </recommendedName>
</protein>
<dbReference type="InterPro" id="IPR051013">
    <property type="entry name" value="MBL_superfamily_lactonases"/>
</dbReference>
<dbReference type="KEGG" id="pno:SNOG_05705"/>
<evidence type="ECO:0000256" key="6">
    <source>
        <dbReference type="SAM" id="MobiDB-lite"/>
    </source>
</evidence>
<dbReference type="Pfam" id="PF00753">
    <property type="entry name" value="Lactamase_B"/>
    <property type="match status" value="1"/>
</dbReference>
<comment type="similarity">
    <text evidence="2">Belongs to the metallo-beta-lactamase superfamily.</text>
</comment>
<dbReference type="SUPFAM" id="SSF56281">
    <property type="entry name" value="Metallo-hydrolase/oxidoreductase"/>
    <property type="match status" value="1"/>
</dbReference>
<dbReference type="Gene3D" id="3.60.15.10">
    <property type="entry name" value="Ribonuclease Z/Hydroxyacylglutathione hydrolase-like"/>
    <property type="match status" value="1"/>
</dbReference>
<comment type="cofactor">
    <cofactor evidence="1">
        <name>Zn(2+)</name>
        <dbReference type="ChEBI" id="CHEBI:29105"/>
    </cofactor>
</comment>
<evidence type="ECO:0000313" key="9">
    <source>
        <dbReference type="Proteomes" id="UP000001055"/>
    </source>
</evidence>
<gene>
    <name evidence="8" type="ORF">SNOG_05705</name>
</gene>